<dbReference type="GO" id="GO:0005829">
    <property type="term" value="C:cytosol"/>
    <property type="evidence" value="ECO:0007669"/>
    <property type="project" value="TreeGrafter"/>
</dbReference>
<dbReference type="PROSITE" id="PS51194">
    <property type="entry name" value="HELICASE_CTER"/>
    <property type="match status" value="1"/>
</dbReference>
<dbReference type="InterPro" id="IPR001650">
    <property type="entry name" value="Helicase_C-like"/>
</dbReference>
<feature type="compositionally biased region" description="Basic residues" evidence="13">
    <location>
        <begin position="705"/>
        <end position="714"/>
    </location>
</feature>
<feature type="compositionally biased region" description="Basic and acidic residues" evidence="13">
    <location>
        <begin position="10"/>
        <end position="19"/>
    </location>
</feature>
<keyword evidence="4 12" id="KW-0547">Nucleotide-binding</keyword>
<proteinExistence type="inferred from homology"/>
<organism evidence="17 18">
    <name type="scientific">Lingula anatina</name>
    <name type="common">Brachiopod</name>
    <name type="synonym">Lingula unguis</name>
    <dbReference type="NCBI Taxonomy" id="7574"/>
    <lineage>
        <taxon>Eukaryota</taxon>
        <taxon>Metazoa</taxon>
        <taxon>Spiralia</taxon>
        <taxon>Lophotrochozoa</taxon>
        <taxon>Brachiopoda</taxon>
        <taxon>Linguliformea</taxon>
        <taxon>Lingulata</taxon>
        <taxon>Lingulida</taxon>
        <taxon>Linguloidea</taxon>
        <taxon>Lingulidae</taxon>
        <taxon>Lingula</taxon>
    </lineage>
</organism>
<dbReference type="GeneID" id="106159674"/>
<dbReference type="InterPro" id="IPR011545">
    <property type="entry name" value="DEAD/DEAH_box_helicase_dom"/>
</dbReference>
<evidence type="ECO:0000256" key="5">
    <source>
        <dbReference type="ARBA" id="ARBA00022801"/>
    </source>
</evidence>
<dbReference type="InterPro" id="IPR000629">
    <property type="entry name" value="RNA-helicase_DEAD-box_CS"/>
</dbReference>
<dbReference type="InterPro" id="IPR050079">
    <property type="entry name" value="DEAD_box_RNA_helicase"/>
</dbReference>
<dbReference type="GO" id="GO:0005730">
    <property type="term" value="C:nucleolus"/>
    <property type="evidence" value="ECO:0007669"/>
    <property type="project" value="UniProtKB-SubCell"/>
</dbReference>
<evidence type="ECO:0000313" key="18">
    <source>
        <dbReference type="RefSeq" id="XP_013391492.1"/>
    </source>
</evidence>
<dbReference type="Gene3D" id="3.40.50.300">
    <property type="entry name" value="P-loop containing nucleotide triphosphate hydrolases"/>
    <property type="match status" value="2"/>
</dbReference>
<gene>
    <name evidence="18" type="primary">LOC106159674</name>
</gene>
<feature type="short sequence motif" description="Q motif" evidence="11">
    <location>
        <begin position="197"/>
        <end position="225"/>
    </location>
</feature>
<feature type="compositionally biased region" description="Acidic residues" evidence="13">
    <location>
        <begin position="37"/>
        <end position="52"/>
    </location>
</feature>
<comment type="subcellular location">
    <subcellularLocation>
        <location evidence="1">Nucleus</location>
        <location evidence="1">Nucleolus</location>
    </subcellularLocation>
</comment>
<feature type="compositionally biased region" description="Basic and acidic residues" evidence="13">
    <location>
        <begin position="115"/>
        <end position="126"/>
    </location>
</feature>
<feature type="region of interest" description="Disordered" evidence="13">
    <location>
        <begin position="111"/>
        <end position="160"/>
    </location>
</feature>
<keyword evidence="7 12" id="KW-0067">ATP-binding</keyword>
<dbReference type="CDD" id="cd18787">
    <property type="entry name" value="SF2_C_DEAD"/>
    <property type="match status" value="1"/>
</dbReference>
<comment type="catalytic activity">
    <reaction evidence="10">
        <text>ATP + H2O = ADP + phosphate + H(+)</text>
        <dbReference type="Rhea" id="RHEA:13065"/>
        <dbReference type="ChEBI" id="CHEBI:15377"/>
        <dbReference type="ChEBI" id="CHEBI:15378"/>
        <dbReference type="ChEBI" id="CHEBI:30616"/>
        <dbReference type="ChEBI" id="CHEBI:43474"/>
        <dbReference type="ChEBI" id="CHEBI:456216"/>
        <dbReference type="EC" id="3.6.4.13"/>
    </reaction>
</comment>
<evidence type="ECO:0000259" key="16">
    <source>
        <dbReference type="PROSITE" id="PS51195"/>
    </source>
</evidence>
<dbReference type="GO" id="GO:0016787">
    <property type="term" value="F:hydrolase activity"/>
    <property type="evidence" value="ECO:0007669"/>
    <property type="project" value="UniProtKB-KW"/>
</dbReference>
<dbReference type="Proteomes" id="UP000085678">
    <property type="component" value="Unplaced"/>
</dbReference>
<evidence type="ECO:0000256" key="1">
    <source>
        <dbReference type="ARBA" id="ARBA00004604"/>
    </source>
</evidence>
<dbReference type="STRING" id="7574.A0A1S3HZP9"/>
<evidence type="ECO:0000256" key="2">
    <source>
        <dbReference type="ARBA" id="ARBA00012552"/>
    </source>
</evidence>
<keyword evidence="3" id="KW-0690">Ribosome biogenesis</keyword>
<evidence type="ECO:0000256" key="7">
    <source>
        <dbReference type="ARBA" id="ARBA00022840"/>
    </source>
</evidence>
<dbReference type="SMART" id="SM00487">
    <property type="entry name" value="DEXDc"/>
    <property type="match status" value="1"/>
</dbReference>
<keyword evidence="8" id="KW-0539">Nucleus</keyword>
<dbReference type="GO" id="GO:0005524">
    <property type="term" value="F:ATP binding"/>
    <property type="evidence" value="ECO:0007669"/>
    <property type="project" value="UniProtKB-KW"/>
</dbReference>
<name>A0A1S3HZP9_LINAN</name>
<evidence type="ECO:0000256" key="4">
    <source>
        <dbReference type="ARBA" id="ARBA00022741"/>
    </source>
</evidence>
<sequence length="766" mass="87545">MDTGQVQIETNRKHMDEKPVTTSMAEEFGLIGTIAEDDEIQVEPESSDSDDEVVPKKKKKKIVANGDFDSNFTFVDQASGEGVWNMDIALQFAKKKVHSTSLDEKIAKLRKQQKKEKEKQDKSEQAEKDEEEDDDKDEEEEQETEEESSESEEEVIADQVKVKQKKKKKKKKSQQEDDTEGEKINFSESIDTFDETLTFQDMNLSRPLLKALSMMKFDKPTPIQSATIPVALLGKDICACAVTGSGKTGAFMLPVLERLLYKPKTAPVTRVLVVVPTRELAVQVHQVGRQLAQFTNVEISLSAGGLDIKAQEAALRLGPDVVIATPGRLIDHLHNAPNFNLQSIEILILDEADRMLDEYFAEQMKEVIRLCSRTRQTMLFSATMTDEVKDLAAVSLNNPVKVFVNDSTDVAYNLRQEFVRIRPNREGDREAIVAALVKRTFHDHVIVFIQTKKQAHRMHIVLGLLGIKVGELHGNLSQLQRLEALKKFKSEEIDVLLATDLAARGLDIQGIKTVINFTMPNTIKHYIHRVGRTARAGKSGRSITLVGEQERKYLKEIVKKARNPVKSRVIPQEVITKYRTKITKMEKDIVEVMRLEQEEKEMRISELQVNKAQKMIEHQSEIMSRPKRTWFQTHQERMQEKTALSLGKFSMLPSNSAKKKKVFTADDRANFEIEKASAYQAREAKRSRKPKRIRAIQEEEDRSQKPSKKKKKPGSKSNFEKELTNTSRRAVKKFRAGPSREERKEYANKKKQPVKKFKSKSRYKRK</sequence>
<evidence type="ECO:0000256" key="8">
    <source>
        <dbReference type="ARBA" id="ARBA00023242"/>
    </source>
</evidence>
<dbReference type="RefSeq" id="XP_013391492.1">
    <property type="nucleotide sequence ID" value="XM_013536038.1"/>
</dbReference>
<feature type="region of interest" description="Disordered" evidence="13">
    <location>
        <begin position="680"/>
        <end position="766"/>
    </location>
</feature>
<dbReference type="Pfam" id="PF00271">
    <property type="entry name" value="Helicase_C"/>
    <property type="match status" value="1"/>
</dbReference>
<reference evidence="18" key="1">
    <citation type="submission" date="2025-08" db="UniProtKB">
        <authorList>
            <consortium name="RefSeq"/>
        </authorList>
    </citation>
    <scope>IDENTIFICATION</scope>
    <source>
        <tissue evidence="18">Gonads</tissue>
    </source>
</reference>
<feature type="region of interest" description="Disordered" evidence="13">
    <location>
        <begin position="37"/>
        <end position="60"/>
    </location>
</feature>
<evidence type="ECO:0000256" key="10">
    <source>
        <dbReference type="ARBA" id="ARBA00047984"/>
    </source>
</evidence>
<keyword evidence="6 12" id="KW-0347">Helicase</keyword>
<dbReference type="PANTHER" id="PTHR47959:SF1">
    <property type="entry name" value="ATP-DEPENDENT RNA HELICASE DBPA"/>
    <property type="match status" value="1"/>
</dbReference>
<dbReference type="FunCoup" id="A0A1S3HZP9">
    <property type="interactions" value="1858"/>
</dbReference>
<feature type="domain" description="Helicase C-terminal" evidence="15">
    <location>
        <begin position="413"/>
        <end position="576"/>
    </location>
</feature>
<evidence type="ECO:0000259" key="15">
    <source>
        <dbReference type="PROSITE" id="PS51194"/>
    </source>
</evidence>
<evidence type="ECO:0000259" key="14">
    <source>
        <dbReference type="PROSITE" id="PS51192"/>
    </source>
</evidence>
<dbReference type="PROSITE" id="PS00039">
    <property type="entry name" value="DEAD_ATP_HELICASE"/>
    <property type="match status" value="1"/>
</dbReference>
<dbReference type="PROSITE" id="PS51192">
    <property type="entry name" value="HELICASE_ATP_BIND_1"/>
    <property type="match status" value="1"/>
</dbReference>
<evidence type="ECO:0000313" key="17">
    <source>
        <dbReference type="Proteomes" id="UP000085678"/>
    </source>
</evidence>
<dbReference type="AlphaFoldDB" id="A0A1S3HZP9"/>
<evidence type="ECO:0000256" key="3">
    <source>
        <dbReference type="ARBA" id="ARBA00022517"/>
    </source>
</evidence>
<dbReference type="KEGG" id="lak:106159674"/>
<feature type="compositionally biased region" description="Basic residues" evidence="13">
    <location>
        <begin position="685"/>
        <end position="694"/>
    </location>
</feature>
<dbReference type="GO" id="GO:0006364">
    <property type="term" value="P:rRNA processing"/>
    <property type="evidence" value="ECO:0007669"/>
    <property type="project" value="UniProtKB-ARBA"/>
</dbReference>
<dbReference type="OrthoDB" id="10259843at2759"/>
<dbReference type="PROSITE" id="PS51195">
    <property type="entry name" value="Q_MOTIF"/>
    <property type="match status" value="1"/>
</dbReference>
<feature type="domain" description="DEAD-box RNA helicase Q" evidence="16">
    <location>
        <begin position="197"/>
        <end position="225"/>
    </location>
</feature>
<dbReference type="Pfam" id="PF00270">
    <property type="entry name" value="DEAD"/>
    <property type="match status" value="1"/>
</dbReference>
<comment type="similarity">
    <text evidence="9">Belongs to the DEAD box helicase family. DDX27/DRS1 subfamily.</text>
</comment>
<evidence type="ECO:0000256" key="6">
    <source>
        <dbReference type="ARBA" id="ARBA00022806"/>
    </source>
</evidence>
<evidence type="ECO:0000256" key="13">
    <source>
        <dbReference type="SAM" id="MobiDB-lite"/>
    </source>
</evidence>
<dbReference type="InterPro" id="IPR014001">
    <property type="entry name" value="Helicase_ATP-bd"/>
</dbReference>
<dbReference type="PANTHER" id="PTHR47959">
    <property type="entry name" value="ATP-DEPENDENT RNA HELICASE RHLE-RELATED"/>
    <property type="match status" value="1"/>
</dbReference>
<dbReference type="GO" id="GO:0003724">
    <property type="term" value="F:RNA helicase activity"/>
    <property type="evidence" value="ECO:0007669"/>
    <property type="project" value="UniProtKB-EC"/>
</dbReference>
<protein>
    <recommendedName>
        <fullName evidence="2">RNA helicase</fullName>
        <ecNumber evidence="2">3.6.4.13</ecNumber>
    </recommendedName>
</protein>
<feature type="compositionally biased region" description="Acidic residues" evidence="13">
    <location>
        <begin position="127"/>
        <end position="156"/>
    </location>
</feature>
<accession>A0A1S3HZP9</accession>
<dbReference type="InterPro" id="IPR027417">
    <property type="entry name" value="P-loop_NTPase"/>
</dbReference>
<evidence type="ECO:0000256" key="12">
    <source>
        <dbReference type="RuleBase" id="RU000492"/>
    </source>
</evidence>
<feature type="region of interest" description="Disordered" evidence="13">
    <location>
        <begin position="1"/>
        <end position="20"/>
    </location>
</feature>
<dbReference type="FunFam" id="3.40.50.300:FF:000842">
    <property type="entry name" value="ATP-dependent RNA helicase DRS1"/>
    <property type="match status" value="1"/>
</dbReference>
<dbReference type="CDD" id="cd17947">
    <property type="entry name" value="DEADc_DDX27"/>
    <property type="match status" value="1"/>
</dbReference>
<dbReference type="InterPro" id="IPR014014">
    <property type="entry name" value="RNA_helicase_DEAD_Q_motif"/>
</dbReference>
<dbReference type="InParanoid" id="A0A1S3HZP9"/>
<feature type="domain" description="Helicase ATP-binding" evidence="14">
    <location>
        <begin position="228"/>
        <end position="402"/>
    </location>
</feature>
<dbReference type="SUPFAM" id="SSF52540">
    <property type="entry name" value="P-loop containing nucleoside triphosphate hydrolases"/>
    <property type="match status" value="1"/>
</dbReference>
<dbReference type="EC" id="3.6.4.13" evidence="2"/>
<feature type="compositionally biased region" description="Basic and acidic residues" evidence="13">
    <location>
        <begin position="738"/>
        <end position="748"/>
    </location>
</feature>
<dbReference type="GO" id="GO:0003676">
    <property type="term" value="F:nucleic acid binding"/>
    <property type="evidence" value="ECO:0007669"/>
    <property type="project" value="InterPro"/>
</dbReference>
<keyword evidence="5 12" id="KW-0378">Hydrolase</keyword>
<keyword evidence="17" id="KW-1185">Reference proteome</keyword>
<feature type="compositionally biased region" description="Basic residues" evidence="13">
    <location>
        <begin position="749"/>
        <end position="766"/>
    </location>
</feature>
<evidence type="ECO:0000256" key="9">
    <source>
        <dbReference type="ARBA" id="ARBA00043999"/>
    </source>
</evidence>
<dbReference type="SMART" id="SM00490">
    <property type="entry name" value="HELICc"/>
    <property type="match status" value="1"/>
</dbReference>
<evidence type="ECO:0000256" key="11">
    <source>
        <dbReference type="PROSITE-ProRule" id="PRU00552"/>
    </source>
</evidence>